<keyword evidence="6 7" id="KW-0472">Membrane</keyword>
<feature type="transmembrane region" description="Helical" evidence="7">
    <location>
        <begin position="202"/>
        <end position="220"/>
    </location>
</feature>
<feature type="transmembrane region" description="Helical" evidence="7">
    <location>
        <begin position="73"/>
        <end position="95"/>
    </location>
</feature>
<evidence type="ECO:0000256" key="6">
    <source>
        <dbReference type="ARBA" id="ARBA00023136"/>
    </source>
</evidence>
<dbReference type="PANTHER" id="PTHR30269:SF0">
    <property type="entry name" value="MEMBRANE TRANSPORTER PROTEIN YFCA-RELATED"/>
    <property type="match status" value="1"/>
</dbReference>
<evidence type="ECO:0000313" key="8">
    <source>
        <dbReference type="EMBL" id="MPM42475.1"/>
    </source>
</evidence>
<organism evidence="8">
    <name type="scientific">bioreactor metagenome</name>
    <dbReference type="NCBI Taxonomy" id="1076179"/>
    <lineage>
        <taxon>unclassified sequences</taxon>
        <taxon>metagenomes</taxon>
        <taxon>ecological metagenomes</taxon>
    </lineage>
</organism>
<dbReference type="GO" id="GO:0005886">
    <property type="term" value="C:plasma membrane"/>
    <property type="evidence" value="ECO:0007669"/>
    <property type="project" value="UniProtKB-SubCell"/>
</dbReference>
<protein>
    <submittedName>
        <fullName evidence="8">Putative membrane transporter protein YfcA</fullName>
    </submittedName>
</protein>
<evidence type="ECO:0000256" key="3">
    <source>
        <dbReference type="ARBA" id="ARBA00022475"/>
    </source>
</evidence>
<evidence type="ECO:0000256" key="5">
    <source>
        <dbReference type="ARBA" id="ARBA00022989"/>
    </source>
</evidence>
<evidence type="ECO:0000256" key="7">
    <source>
        <dbReference type="SAM" id="Phobius"/>
    </source>
</evidence>
<dbReference type="EMBL" id="VSSQ01009745">
    <property type="protein sequence ID" value="MPM42475.1"/>
    <property type="molecule type" value="Genomic_DNA"/>
</dbReference>
<keyword evidence="4 7" id="KW-0812">Transmembrane</keyword>
<feature type="transmembrane region" description="Helical" evidence="7">
    <location>
        <begin position="101"/>
        <end position="118"/>
    </location>
</feature>
<dbReference type="InterPro" id="IPR052017">
    <property type="entry name" value="TSUP"/>
</dbReference>
<evidence type="ECO:0000256" key="4">
    <source>
        <dbReference type="ARBA" id="ARBA00022692"/>
    </source>
</evidence>
<accession>A0A644ZNJ7</accession>
<proteinExistence type="predicted"/>
<evidence type="ECO:0000256" key="2">
    <source>
        <dbReference type="ARBA" id="ARBA00022448"/>
    </source>
</evidence>
<gene>
    <name evidence="8" type="primary">yfcA_20</name>
    <name evidence="8" type="ORF">SDC9_89140</name>
</gene>
<name>A0A644ZNJ7_9ZZZZ</name>
<dbReference type="PANTHER" id="PTHR30269">
    <property type="entry name" value="TRANSMEMBRANE PROTEIN YFCA"/>
    <property type="match status" value="1"/>
</dbReference>
<sequence length="255" mass="26994">MTVNYWSLLSICPLVFAASLLDAVAGGGGLISLPAYLIAGLPPHNAIATNKLSSSIGTVASTARFIKNKCVDWPTAIPSALLAVLGSIVGANLILAIDDTIIRYIMLVLVPVLAFVILKKRDLSSEQLEPVSRQRQFIVICLFALIVGMYDGFYGPGTGTFLLLAYTQLAKLPLRLAAGNVKIANLSSNIGSLVVFLLNGQAIIPIGLISAVFAVSGHFIGAGMMLKNGTKIVKPFILTVLGLLFVRLLYDLLLA</sequence>
<dbReference type="Pfam" id="PF01925">
    <property type="entry name" value="TauE"/>
    <property type="match status" value="1"/>
</dbReference>
<evidence type="ECO:0000256" key="1">
    <source>
        <dbReference type="ARBA" id="ARBA00004651"/>
    </source>
</evidence>
<reference evidence="8" key="1">
    <citation type="submission" date="2019-08" db="EMBL/GenBank/DDBJ databases">
        <authorList>
            <person name="Kucharzyk K."/>
            <person name="Murdoch R.W."/>
            <person name="Higgins S."/>
            <person name="Loffler F."/>
        </authorList>
    </citation>
    <scope>NUCLEOTIDE SEQUENCE</scope>
</reference>
<feature type="transmembrane region" description="Helical" evidence="7">
    <location>
        <begin position="139"/>
        <end position="166"/>
    </location>
</feature>
<keyword evidence="3" id="KW-1003">Cell membrane</keyword>
<keyword evidence="2" id="KW-0813">Transport</keyword>
<comment type="caution">
    <text evidence="8">The sequence shown here is derived from an EMBL/GenBank/DDBJ whole genome shotgun (WGS) entry which is preliminary data.</text>
</comment>
<dbReference type="AlphaFoldDB" id="A0A644ZNJ7"/>
<comment type="subcellular location">
    <subcellularLocation>
        <location evidence="1">Cell membrane</location>
        <topology evidence="1">Multi-pass membrane protein</topology>
    </subcellularLocation>
</comment>
<feature type="transmembrane region" description="Helical" evidence="7">
    <location>
        <begin position="232"/>
        <end position="250"/>
    </location>
</feature>
<dbReference type="InterPro" id="IPR002781">
    <property type="entry name" value="TM_pro_TauE-like"/>
</dbReference>
<keyword evidence="5 7" id="KW-1133">Transmembrane helix</keyword>